<feature type="binding site" evidence="10">
    <location>
        <position position="148"/>
    </location>
    <ligand>
        <name>Mn(2+)</name>
        <dbReference type="ChEBI" id="CHEBI:29035"/>
        <label>2</label>
    </ligand>
</feature>
<keyword evidence="5 10" id="KW-0479">Metal-binding</keyword>
<keyword evidence="8 10" id="KW-0472">Membrane</keyword>
<dbReference type="EMBL" id="CP121472">
    <property type="protein sequence ID" value="WPL17014.1"/>
    <property type="molecule type" value="Genomic_DNA"/>
</dbReference>
<dbReference type="PANTHER" id="PTHR34990:SF1">
    <property type="entry name" value="UDP-2,3-DIACYLGLUCOSAMINE HYDROLASE"/>
    <property type="match status" value="1"/>
</dbReference>
<dbReference type="InterPro" id="IPR004843">
    <property type="entry name" value="Calcineurin-like_PHP"/>
</dbReference>
<evidence type="ECO:0000256" key="8">
    <source>
        <dbReference type="ARBA" id="ARBA00023136"/>
    </source>
</evidence>
<evidence type="ECO:0000256" key="9">
    <source>
        <dbReference type="ARBA" id="ARBA00023211"/>
    </source>
</evidence>
<proteinExistence type="inferred from homology"/>
<dbReference type="EC" id="3.6.1.54" evidence="10"/>
<evidence type="ECO:0000256" key="7">
    <source>
        <dbReference type="ARBA" id="ARBA00023098"/>
    </source>
</evidence>
<evidence type="ECO:0000256" key="2">
    <source>
        <dbReference type="ARBA" id="ARBA00022516"/>
    </source>
</evidence>
<evidence type="ECO:0000256" key="3">
    <source>
        <dbReference type="ARBA" id="ARBA00022519"/>
    </source>
</evidence>
<keyword evidence="9 10" id="KW-0464">Manganese</keyword>
<dbReference type="NCBIfam" id="NF003743">
    <property type="entry name" value="PRK05340.1"/>
    <property type="match status" value="1"/>
</dbReference>
<feature type="binding site" evidence="10">
    <location>
        <position position="229"/>
    </location>
    <ligand>
        <name>Mn(2+)</name>
        <dbReference type="ChEBI" id="CHEBI:29035"/>
        <label>2</label>
    </ligand>
</feature>
<feature type="binding site" evidence="10">
    <location>
        <position position="194"/>
    </location>
    <ligand>
        <name>substrate</name>
    </ligand>
</feature>
<dbReference type="Proteomes" id="UP001432180">
    <property type="component" value="Chromosome"/>
</dbReference>
<evidence type="ECO:0000256" key="5">
    <source>
        <dbReference type="ARBA" id="ARBA00022723"/>
    </source>
</evidence>
<dbReference type="CDD" id="cd07398">
    <property type="entry name" value="MPP_YbbF-LpxH"/>
    <property type="match status" value="1"/>
</dbReference>
<evidence type="ECO:0000256" key="4">
    <source>
        <dbReference type="ARBA" id="ARBA00022556"/>
    </source>
</evidence>
<evidence type="ECO:0000256" key="1">
    <source>
        <dbReference type="ARBA" id="ARBA00022475"/>
    </source>
</evidence>
<feature type="binding site" evidence="10">
    <location>
        <position position="70"/>
    </location>
    <ligand>
        <name>Mn(2+)</name>
        <dbReference type="ChEBI" id="CHEBI:29035"/>
        <label>2</label>
    </ligand>
</feature>
<protein>
    <recommendedName>
        <fullName evidence="10">UDP-2,3-diacylglucosamine hydrolase</fullName>
        <ecNumber evidence="10">3.6.1.54</ecNumber>
    </recommendedName>
    <alternativeName>
        <fullName evidence="10">UDP-2,3-diacylglucosamine diphosphatase</fullName>
    </alternativeName>
</protein>
<evidence type="ECO:0000313" key="12">
    <source>
        <dbReference type="EMBL" id="WPL17014.1"/>
    </source>
</evidence>
<dbReference type="InterPro" id="IPR043461">
    <property type="entry name" value="LpxH-like"/>
</dbReference>
<comment type="cofactor">
    <cofactor evidence="10">
        <name>Mn(2+)</name>
        <dbReference type="ChEBI" id="CHEBI:29035"/>
    </cofactor>
    <text evidence="10">Binds 2 Mn(2+) ions per subunit in a binuclear metal center.</text>
</comment>
<sequence length="281" mass="32196">MERTANAALRMTESAATVDQISDQTPTPRTQRLFISDLHLDPDQPEILAHFLAFLRGRARSAGELYILGDLFDAWIGDDALDDPQVASDYRRVTASLRALHEAGTRCWLMQGNRDFLLGRRFARASGCRLLGDPSLVRMADQSILLMHGDLLCTDDIAYQRFRRRVRNPLIQKLFLLRPRQQRLRIAADYRGRSRAATAAKQRAIMDVNPRAVIKYIARYQADRLIHGHTHRPGDHPVSLAQHQCLRQVLADWRYADGKVQAELLVEEKGRWWREPVRSAV</sequence>
<reference evidence="12 13" key="1">
    <citation type="journal article" date="2023" name="Microorganisms">
        <title>Thiorhodovibrio frisius and Trv. litoralis spp. nov., Two Novel Members from a Clade of Fastidious Purple Sulfur Bacteria That Exhibit Unique Red-Shifted Light-Harvesting Capabilities.</title>
        <authorList>
            <person name="Methner A."/>
            <person name="Kuzyk S.B."/>
            <person name="Petersen J."/>
            <person name="Bauer S."/>
            <person name="Brinkmann H."/>
            <person name="Sichau K."/>
            <person name="Wanner G."/>
            <person name="Wolf J."/>
            <person name="Neumann-Schaal M."/>
            <person name="Henke P."/>
            <person name="Tank M."/>
            <person name="Sproer C."/>
            <person name="Bunk B."/>
            <person name="Overmann J."/>
        </authorList>
    </citation>
    <scope>NUCLEOTIDE SEQUENCE [LARGE SCALE GENOMIC DNA]</scope>
    <source>
        <strain evidence="12 13">DSM 6702</strain>
    </source>
</reference>
<comment type="subcellular location">
    <subcellularLocation>
        <location evidence="10">Cell inner membrane</location>
        <topology evidence="10">Peripheral membrane protein</topology>
        <orientation evidence="10">Cytoplasmic side</orientation>
    </subcellularLocation>
</comment>
<keyword evidence="6 10" id="KW-0378">Hydrolase</keyword>
<dbReference type="Pfam" id="PF00149">
    <property type="entry name" value="Metallophos"/>
    <property type="match status" value="1"/>
</dbReference>
<name>A0ABZ0S939_9GAMM</name>
<keyword evidence="2 10" id="KW-0444">Lipid biosynthesis</keyword>
<evidence type="ECO:0000313" key="13">
    <source>
        <dbReference type="Proteomes" id="UP001432180"/>
    </source>
</evidence>
<keyword evidence="7 10" id="KW-0443">Lipid metabolism</keyword>
<feature type="binding site" evidence="10">
    <location>
        <position position="37"/>
    </location>
    <ligand>
        <name>Mn(2+)</name>
        <dbReference type="ChEBI" id="CHEBI:29035"/>
        <label>1</label>
    </ligand>
</feature>
<feature type="binding site" evidence="10">
    <location>
        <begin position="113"/>
        <end position="114"/>
    </location>
    <ligand>
        <name>substrate</name>
    </ligand>
</feature>
<dbReference type="HAMAP" id="MF_00575">
    <property type="entry name" value="LpxH"/>
    <property type="match status" value="1"/>
</dbReference>
<feature type="binding site" evidence="10">
    <location>
        <position position="113"/>
    </location>
    <ligand>
        <name>Mn(2+)</name>
        <dbReference type="ChEBI" id="CHEBI:29035"/>
        <label>2</label>
    </ligand>
</feature>
<dbReference type="NCBIfam" id="TIGR01854">
    <property type="entry name" value="lipid_A_lpxH"/>
    <property type="match status" value="1"/>
</dbReference>
<feature type="binding site" evidence="10">
    <location>
        <position position="70"/>
    </location>
    <ligand>
        <name>Mn(2+)</name>
        <dbReference type="ChEBI" id="CHEBI:29035"/>
        <label>1</label>
    </ligand>
</feature>
<dbReference type="GO" id="GO:0016787">
    <property type="term" value="F:hydrolase activity"/>
    <property type="evidence" value="ECO:0007669"/>
    <property type="project" value="UniProtKB-KW"/>
</dbReference>
<comment type="catalytic activity">
    <reaction evidence="10">
        <text>UDP-2-N,3-O-bis[(3R)-3-hydroxytetradecanoyl]-alpha-D-glucosamine + H2O = 2-N,3-O-bis[(3R)-3-hydroxytetradecanoyl]-alpha-D-glucosaminyl 1-phosphate + UMP + 2 H(+)</text>
        <dbReference type="Rhea" id="RHEA:25213"/>
        <dbReference type="ChEBI" id="CHEBI:15377"/>
        <dbReference type="ChEBI" id="CHEBI:15378"/>
        <dbReference type="ChEBI" id="CHEBI:57865"/>
        <dbReference type="ChEBI" id="CHEBI:57957"/>
        <dbReference type="ChEBI" id="CHEBI:78847"/>
        <dbReference type="EC" id="3.6.1.54"/>
    </reaction>
</comment>
<keyword evidence="1 10" id="KW-1003">Cell membrane</keyword>
<evidence type="ECO:0000259" key="11">
    <source>
        <dbReference type="Pfam" id="PF00149"/>
    </source>
</evidence>
<organism evidence="12 13">
    <name type="scientific">Thiorhodovibrio winogradskyi</name>
    <dbReference type="NCBI Taxonomy" id="77007"/>
    <lineage>
        <taxon>Bacteria</taxon>
        <taxon>Pseudomonadati</taxon>
        <taxon>Pseudomonadota</taxon>
        <taxon>Gammaproteobacteria</taxon>
        <taxon>Chromatiales</taxon>
        <taxon>Chromatiaceae</taxon>
        <taxon>Thiorhodovibrio</taxon>
    </lineage>
</organism>
<evidence type="ECO:0000256" key="10">
    <source>
        <dbReference type="HAMAP-Rule" id="MF_00575"/>
    </source>
</evidence>
<dbReference type="Gene3D" id="3.60.21.10">
    <property type="match status" value="1"/>
</dbReference>
<comment type="similarity">
    <text evidence="10">Belongs to the LpxH family.</text>
</comment>
<feature type="binding site" evidence="10">
    <location>
        <position position="201"/>
    </location>
    <ligand>
        <name>substrate</name>
    </ligand>
</feature>
<dbReference type="SUPFAM" id="SSF56300">
    <property type="entry name" value="Metallo-dependent phosphatases"/>
    <property type="match status" value="1"/>
</dbReference>
<keyword evidence="3 10" id="KW-0997">Cell inner membrane</keyword>
<feature type="binding site" evidence="10">
    <location>
        <position position="39"/>
    </location>
    <ligand>
        <name>Mn(2+)</name>
        <dbReference type="ChEBI" id="CHEBI:29035"/>
        <label>1</label>
    </ligand>
</feature>
<dbReference type="PANTHER" id="PTHR34990">
    <property type="entry name" value="UDP-2,3-DIACYLGLUCOSAMINE HYDROLASE-RELATED"/>
    <property type="match status" value="1"/>
</dbReference>
<dbReference type="InterPro" id="IPR010138">
    <property type="entry name" value="UDP-diacylglucosamine_Hdrlase"/>
</dbReference>
<accession>A0ABZ0S939</accession>
<gene>
    <name evidence="12" type="primary">lpxH_2</name>
    <name evidence="10" type="synonym">lpxH</name>
    <name evidence="12" type="ORF">Thiowin_01999</name>
</gene>
<comment type="pathway">
    <text evidence="10">Glycolipid biosynthesis; lipid IV(A) biosynthesis; lipid IV(A) from (3R)-3-hydroxytetradecanoyl-[acyl-carrier-protein] and UDP-N-acetyl-alpha-D-glucosamine: step 4/6.</text>
</comment>
<evidence type="ECO:0000256" key="6">
    <source>
        <dbReference type="ARBA" id="ARBA00022801"/>
    </source>
</evidence>
<dbReference type="InterPro" id="IPR029052">
    <property type="entry name" value="Metallo-depent_PP-like"/>
</dbReference>
<keyword evidence="13" id="KW-1185">Reference proteome</keyword>
<feature type="domain" description="Calcineurin-like phosphoesterase" evidence="11">
    <location>
        <begin position="33"/>
        <end position="233"/>
    </location>
</feature>
<keyword evidence="4 10" id="KW-0441">Lipid A biosynthesis</keyword>
<feature type="binding site" evidence="10">
    <location>
        <position position="156"/>
    </location>
    <ligand>
        <name>substrate</name>
    </ligand>
</feature>
<feature type="binding site" evidence="10">
    <location>
        <position position="198"/>
    </location>
    <ligand>
        <name>substrate</name>
    </ligand>
</feature>
<feature type="binding site" evidence="10">
    <location>
        <position position="231"/>
    </location>
    <ligand>
        <name>Mn(2+)</name>
        <dbReference type="ChEBI" id="CHEBI:29035"/>
        <label>1</label>
    </ligand>
</feature>
<comment type="function">
    <text evidence="10">Hydrolyzes the pyrophosphate bond of UDP-2,3-diacylglucosamine to yield 2,3-diacylglucosamine 1-phosphate (lipid X) and UMP by catalyzing the attack of water at the alpha-P atom. Involved in the biosynthesis of lipid A, a phosphorylated glycolipid that anchors the lipopolysaccharide to the outer membrane of the cell.</text>
</comment>
<feature type="binding site" evidence="10">
    <location>
        <position position="229"/>
    </location>
    <ligand>
        <name>substrate</name>
    </ligand>
</feature>